<dbReference type="GeneID" id="111222952"/>
<dbReference type="CDD" id="cd16415">
    <property type="entry name" value="HAD_dREG-2_like"/>
    <property type="match status" value="1"/>
</dbReference>
<dbReference type="STRING" id="41447.ENSSDUP00000023271"/>
<dbReference type="InterPro" id="IPR011949">
    <property type="entry name" value="HAD-SF_hydro_IA_REG-2-like"/>
</dbReference>
<dbReference type="GO" id="GO:0005634">
    <property type="term" value="C:nucleus"/>
    <property type="evidence" value="ECO:0007669"/>
    <property type="project" value="TreeGrafter"/>
</dbReference>
<dbReference type="OMA" id="KCVGIIS"/>
<dbReference type="PANTHER" id="PTHR46191:SF2">
    <property type="entry name" value="HALOACID DEHALOGENASE-LIKE HYDROLASE DOMAIN-CONTAINING PROTEIN 3"/>
    <property type="match status" value="1"/>
</dbReference>
<proteinExistence type="inferred from homology"/>
<dbReference type="SFLD" id="SFLDS00003">
    <property type="entry name" value="Haloacid_Dehalogenase"/>
    <property type="match status" value="1"/>
</dbReference>
<dbReference type="NCBIfam" id="TIGR01549">
    <property type="entry name" value="HAD-SF-IA-v1"/>
    <property type="match status" value="1"/>
</dbReference>
<evidence type="ECO:0000313" key="4">
    <source>
        <dbReference type="Proteomes" id="UP000261420"/>
    </source>
</evidence>
<dbReference type="SUPFAM" id="SSF56784">
    <property type="entry name" value="HAD-like"/>
    <property type="match status" value="1"/>
</dbReference>
<dbReference type="CTD" id="81932"/>
<dbReference type="RefSeq" id="XP_022602611.1">
    <property type="nucleotide sequence ID" value="XM_022746890.1"/>
</dbReference>
<dbReference type="Ensembl" id="ENSSDUT00000023705.1">
    <property type="protein sequence ID" value="ENSSDUP00000023271.1"/>
    <property type="gene ID" value="ENSSDUG00000016917.1"/>
</dbReference>
<dbReference type="NCBIfam" id="TIGR02252">
    <property type="entry name" value="DREG-2"/>
    <property type="match status" value="1"/>
</dbReference>
<dbReference type="PANTHER" id="PTHR46191">
    <property type="match status" value="1"/>
</dbReference>
<accession>A0A3B4UXP7</accession>
<dbReference type="KEGG" id="sdu:111222952"/>
<dbReference type="InterPro" id="IPR023214">
    <property type="entry name" value="HAD_sf"/>
</dbReference>
<dbReference type="InterPro" id="IPR044924">
    <property type="entry name" value="HAD-SF_hydro_IA_REG-2-like_cap"/>
</dbReference>
<dbReference type="GeneTree" id="ENSGT00390000015582"/>
<sequence>MRAPLRWVLWDVKDTLLKVRLSVGEQYCMEAERMGLSLNPLEVDAAFRHVYRNYSRRYPNYGITQGLGGQSWWMGVVRDTFSQCRVQDPALLNTMAHNLYHNFCNAENWEVFPDSKKALESCSSLGLKLGVVSNFDSRLETILCVCGLLTHFSFLITSEEAGVAKPNPVIFDQALQKCGVPAASVAHIGDHYVNDYLTPRSVGIHGLLLDRHSKHNQPEVPREHRLSSLEELPSWLQQHRN</sequence>
<comment type="similarity">
    <text evidence="1">Belongs to the HAD-like hydrolase superfamily.</text>
</comment>
<dbReference type="Gene3D" id="3.40.50.1000">
    <property type="entry name" value="HAD superfamily/HAD-like"/>
    <property type="match status" value="1"/>
</dbReference>
<dbReference type="AlphaFoldDB" id="A0A3B4UXP7"/>
<evidence type="ECO:0000313" key="3">
    <source>
        <dbReference type="Ensembl" id="ENSSDUP00000023271.1"/>
    </source>
</evidence>
<dbReference type="InterPro" id="IPR051828">
    <property type="entry name" value="HAD-like_hydrolase_domain"/>
</dbReference>
<reference evidence="3" key="1">
    <citation type="submission" date="2025-08" db="UniProtKB">
        <authorList>
            <consortium name="Ensembl"/>
        </authorList>
    </citation>
    <scope>IDENTIFICATION</scope>
</reference>
<protein>
    <recommendedName>
        <fullName evidence="2">Haloacid dehalogenase-like hydrolase domain-containing protein 3</fullName>
    </recommendedName>
</protein>
<dbReference type="Proteomes" id="UP000261420">
    <property type="component" value="Unplaced"/>
</dbReference>
<name>A0A3B4UXP7_SERDU</name>
<evidence type="ECO:0000256" key="1">
    <source>
        <dbReference type="ARBA" id="ARBA00007958"/>
    </source>
</evidence>
<evidence type="ECO:0000256" key="2">
    <source>
        <dbReference type="ARBA" id="ARBA00015556"/>
    </source>
</evidence>
<organism evidence="3 4">
    <name type="scientific">Seriola dumerili</name>
    <name type="common">Greater amberjack</name>
    <name type="synonym">Caranx dumerili</name>
    <dbReference type="NCBI Taxonomy" id="41447"/>
    <lineage>
        <taxon>Eukaryota</taxon>
        <taxon>Metazoa</taxon>
        <taxon>Chordata</taxon>
        <taxon>Craniata</taxon>
        <taxon>Vertebrata</taxon>
        <taxon>Euteleostomi</taxon>
        <taxon>Actinopterygii</taxon>
        <taxon>Neopterygii</taxon>
        <taxon>Teleostei</taxon>
        <taxon>Neoteleostei</taxon>
        <taxon>Acanthomorphata</taxon>
        <taxon>Carangaria</taxon>
        <taxon>Carangiformes</taxon>
        <taxon>Carangidae</taxon>
        <taxon>Seriola</taxon>
    </lineage>
</organism>
<reference evidence="3" key="2">
    <citation type="submission" date="2025-09" db="UniProtKB">
        <authorList>
            <consortium name="Ensembl"/>
        </authorList>
    </citation>
    <scope>IDENTIFICATION</scope>
</reference>
<dbReference type="Pfam" id="PF00702">
    <property type="entry name" value="Hydrolase"/>
    <property type="match status" value="1"/>
</dbReference>
<keyword evidence="4" id="KW-1185">Reference proteome</keyword>
<dbReference type="SFLD" id="SFLDG01129">
    <property type="entry name" value="C1.5:_HAD__Beta-PGM__Phosphata"/>
    <property type="match status" value="1"/>
</dbReference>
<dbReference type="InterPro" id="IPR036412">
    <property type="entry name" value="HAD-like_sf"/>
</dbReference>
<dbReference type="InterPro" id="IPR006439">
    <property type="entry name" value="HAD-SF_hydro_IA"/>
</dbReference>
<dbReference type="Gene3D" id="1.10.150.720">
    <property type="entry name" value="Haloacid dehalogenase-like hydrolase"/>
    <property type="match status" value="1"/>
</dbReference>